<feature type="chain" id="PRO_5004834102" description="SMP-30/Gluconolactonase/LRE-like region domain-containing protein" evidence="1">
    <location>
        <begin position="27"/>
        <end position="410"/>
    </location>
</feature>
<feature type="signal peptide" evidence="1">
    <location>
        <begin position="1"/>
        <end position="26"/>
    </location>
</feature>
<sequence>MLGFIATWFTAATAIAVVFFSNAASSFPTHVCATNAAPQVTLDLNASVLNSGPRPWGLVYLNDTIALAAVNFSLGVLDVSELQPKLLNLLPMPPSYYIGNDDYNEDGYGFRDIKLTADKENAYIATGYGAVIYDVPRALAGRNDSVVGVLSNGGLTGRSSIELQITADDKFVFVSQEFGANATLQRGAIEVYNITRHENRTVESHWRGVIALGFATIGQQFSTDHSLLFVTSEMNGTATSLNETSGIISVLDVAKLRTYVNQALIKKVDAGCHPVRAVMSRDGRHLWVSQREANQVMAFSTAQLSDNTSTSALVATVNTGTSPIGITAVNNHILTADSNRFGYSNASTGITVVNAAGAIQNGRISFPQIPTGPFPRALAVSPDSNTVLVSEFDGGTIRAIDVSSLNALSP</sequence>
<reference evidence="3" key="1">
    <citation type="journal article" date="2015" name="BMC Genomics">
        <title>Genomic and transcriptomic analysis of the endophytic fungus Pestalotiopsis fici reveals its lifestyle and high potential for synthesis of natural products.</title>
        <authorList>
            <person name="Wang X."/>
            <person name="Zhang X."/>
            <person name="Liu L."/>
            <person name="Xiang M."/>
            <person name="Wang W."/>
            <person name="Sun X."/>
            <person name="Che Y."/>
            <person name="Guo L."/>
            <person name="Liu G."/>
            <person name="Guo L."/>
            <person name="Wang C."/>
            <person name="Yin W.B."/>
            <person name="Stadler M."/>
            <person name="Zhang X."/>
            <person name="Liu X."/>
        </authorList>
    </citation>
    <scope>NUCLEOTIDE SEQUENCE [LARGE SCALE GENOMIC DNA]</scope>
    <source>
        <strain evidence="3">W106-1 / CGMCC3.15140</strain>
    </source>
</reference>
<dbReference type="KEGG" id="pfy:PFICI_08599"/>
<dbReference type="eggNOG" id="ENOG502RWH4">
    <property type="taxonomic scope" value="Eukaryota"/>
</dbReference>
<proteinExistence type="predicted"/>
<evidence type="ECO:0008006" key="4">
    <source>
        <dbReference type="Google" id="ProtNLM"/>
    </source>
</evidence>
<evidence type="ECO:0000313" key="2">
    <source>
        <dbReference type="EMBL" id="ETS78746.1"/>
    </source>
</evidence>
<dbReference type="InterPro" id="IPR051200">
    <property type="entry name" value="Host-pathogen_enzymatic-act"/>
</dbReference>
<organism evidence="2 3">
    <name type="scientific">Pestalotiopsis fici (strain W106-1 / CGMCC3.15140)</name>
    <dbReference type="NCBI Taxonomy" id="1229662"/>
    <lineage>
        <taxon>Eukaryota</taxon>
        <taxon>Fungi</taxon>
        <taxon>Dikarya</taxon>
        <taxon>Ascomycota</taxon>
        <taxon>Pezizomycotina</taxon>
        <taxon>Sordariomycetes</taxon>
        <taxon>Xylariomycetidae</taxon>
        <taxon>Amphisphaeriales</taxon>
        <taxon>Sporocadaceae</taxon>
        <taxon>Pestalotiopsis</taxon>
    </lineage>
</organism>
<dbReference type="PANTHER" id="PTHR47197">
    <property type="entry name" value="PROTEIN NIRF"/>
    <property type="match status" value="1"/>
</dbReference>
<accession>W3X0T6</accession>
<dbReference type="PANTHER" id="PTHR47197:SF3">
    <property type="entry name" value="DIHYDRO-HEME D1 DEHYDROGENASE"/>
    <property type="match status" value="1"/>
</dbReference>
<dbReference type="OrthoDB" id="5340947at2759"/>
<dbReference type="InterPro" id="IPR015943">
    <property type="entry name" value="WD40/YVTN_repeat-like_dom_sf"/>
</dbReference>
<dbReference type="Proteomes" id="UP000030651">
    <property type="component" value="Unassembled WGS sequence"/>
</dbReference>
<name>W3X0T6_PESFW</name>
<dbReference type="AlphaFoldDB" id="W3X0T6"/>
<keyword evidence="3" id="KW-1185">Reference proteome</keyword>
<protein>
    <recommendedName>
        <fullName evidence="4">SMP-30/Gluconolactonase/LRE-like region domain-containing protein</fullName>
    </recommendedName>
</protein>
<dbReference type="EMBL" id="KI912114">
    <property type="protein sequence ID" value="ETS78746.1"/>
    <property type="molecule type" value="Genomic_DNA"/>
</dbReference>
<dbReference type="InterPro" id="IPR011048">
    <property type="entry name" value="Haem_d1_sf"/>
</dbReference>
<dbReference type="GeneID" id="19273612"/>
<dbReference type="InParanoid" id="W3X0T6"/>
<evidence type="ECO:0000256" key="1">
    <source>
        <dbReference type="SAM" id="SignalP"/>
    </source>
</evidence>
<evidence type="ECO:0000313" key="3">
    <source>
        <dbReference type="Proteomes" id="UP000030651"/>
    </source>
</evidence>
<dbReference type="HOGENOM" id="CLU_671038_0_0_1"/>
<dbReference type="RefSeq" id="XP_007835371.1">
    <property type="nucleotide sequence ID" value="XM_007837180.1"/>
</dbReference>
<gene>
    <name evidence="2" type="ORF">PFICI_08599</name>
</gene>
<dbReference type="Gene3D" id="2.130.10.10">
    <property type="entry name" value="YVTN repeat-like/Quinoprotein amine dehydrogenase"/>
    <property type="match status" value="1"/>
</dbReference>
<keyword evidence="1" id="KW-0732">Signal</keyword>
<dbReference type="SUPFAM" id="SSF51004">
    <property type="entry name" value="C-terminal (heme d1) domain of cytochrome cd1-nitrite reductase"/>
    <property type="match status" value="1"/>
</dbReference>